<reference evidence="1 2" key="1">
    <citation type="submission" date="2012-09" db="EMBL/GenBank/DDBJ databases">
        <title>The Genome Sequence of Actinobaculum massiliae ACS-171-V-COL2.</title>
        <authorList>
            <consortium name="The Broad Institute Genome Sequencing Platform"/>
            <person name="Earl A."/>
            <person name="Ward D."/>
            <person name="Feldgarden M."/>
            <person name="Gevers D."/>
            <person name="Saerens B."/>
            <person name="Vaneechoutte M."/>
            <person name="Walker B."/>
            <person name="Young S.K."/>
            <person name="Zeng Q."/>
            <person name="Gargeya S."/>
            <person name="Fitzgerald M."/>
            <person name="Haas B."/>
            <person name="Abouelleil A."/>
            <person name="Alvarado L."/>
            <person name="Arachchi H.M."/>
            <person name="Berlin A."/>
            <person name="Chapman S.B."/>
            <person name="Goldberg J."/>
            <person name="Griggs A."/>
            <person name="Gujja S."/>
            <person name="Hansen M."/>
            <person name="Howarth C."/>
            <person name="Imamovic A."/>
            <person name="Larimer J."/>
            <person name="McCowen C."/>
            <person name="Montmayeur A."/>
            <person name="Murphy C."/>
            <person name="Neiman D."/>
            <person name="Pearson M."/>
            <person name="Priest M."/>
            <person name="Roberts A."/>
            <person name="Saif S."/>
            <person name="Shea T."/>
            <person name="Sisk P."/>
            <person name="Sykes S."/>
            <person name="Wortman J."/>
            <person name="Nusbaum C."/>
            <person name="Birren B."/>
        </authorList>
    </citation>
    <scope>NUCLEOTIDE SEQUENCE [LARGE SCALE GENOMIC DNA]</scope>
    <source>
        <strain evidence="2">ACS-171-V-Col2</strain>
    </source>
</reference>
<keyword evidence="2" id="KW-1185">Reference proteome</keyword>
<dbReference type="HOGENOM" id="CLU_3371553_0_0_11"/>
<protein>
    <submittedName>
        <fullName evidence="1">Uncharacterized protein</fullName>
    </submittedName>
</protein>
<comment type="caution">
    <text evidence="1">The sequence shown here is derived from an EMBL/GenBank/DDBJ whole genome shotgun (WGS) entry which is preliminary data.</text>
</comment>
<name>K9EI10_9ACTO</name>
<gene>
    <name evidence="1" type="ORF">HMPREF9233_00278</name>
</gene>
<sequence>MSSAADASSDFQAVSLYAVTGPKSLIIADFGKYD</sequence>
<evidence type="ECO:0000313" key="1">
    <source>
        <dbReference type="EMBL" id="EKU95491.1"/>
    </source>
</evidence>
<dbReference type="EMBL" id="AGWL01000002">
    <property type="protein sequence ID" value="EKU95491.1"/>
    <property type="molecule type" value="Genomic_DNA"/>
</dbReference>
<organism evidence="1 2">
    <name type="scientific">Actinobaculum massiliense ACS-171-V-Col2</name>
    <dbReference type="NCBI Taxonomy" id="883066"/>
    <lineage>
        <taxon>Bacteria</taxon>
        <taxon>Bacillati</taxon>
        <taxon>Actinomycetota</taxon>
        <taxon>Actinomycetes</taxon>
        <taxon>Actinomycetales</taxon>
        <taxon>Actinomycetaceae</taxon>
        <taxon>Actinobaculum</taxon>
    </lineage>
</organism>
<accession>K9EI10</accession>
<evidence type="ECO:0000313" key="2">
    <source>
        <dbReference type="Proteomes" id="UP000009888"/>
    </source>
</evidence>
<dbReference type="Proteomes" id="UP000009888">
    <property type="component" value="Unassembled WGS sequence"/>
</dbReference>
<proteinExistence type="predicted"/>
<dbReference type="AlphaFoldDB" id="K9EI10"/>